<evidence type="ECO:0000256" key="1">
    <source>
        <dbReference type="SAM" id="MobiDB-lite"/>
    </source>
</evidence>
<feature type="compositionally biased region" description="Polar residues" evidence="1">
    <location>
        <begin position="40"/>
        <end position="70"/>
    </location>
</feature>
<feature type="compositionally biased region" description="Polar residues" evidence="1">
    <location>
        <begin position="112"/>
        <end position="130"/>
    </location>
</feature>
<comment type="caution">
    <text evidence="2">The sequence shown here is derived from an EMBL/GenBank/DDBJ whole genome shotgun (WGS) entry which is preliminary data.</text>
</comment>
<evidence type="ECO:0000313" key="2">
    <source>
        <dbReference type="EMBL" id="KAK3791693.1"/>
    </source>
</evidence>
<reference evidence="2" key="1">
    <citation type="journal article" date="2023" name="G3 (Bethesda)">
        <title>A reference genome for the long-term kleptoplast-retaining sea slug Elysia crispata morphotype clarki.</title>
        <authorList>
            <person name="Eastman K.E."/>
            <person name="Pendleton A.L."/>
            <person name="Shaikh M.A."/>
            <person name="Suttiyut T."/>
            <person name="Ogas R."/>
            <person name="Tomko P."/>
            <person name="Gavelis G."/>
            <person name="Widhalm J.R."/>
            <person name="Wisecaver J.H."/>
        </authorList>
    </citation>
    <scope>NUCLEOTIDE SEQUENCE</scope>
    <source>
        <strain evidence="2">ECLA1</strain>
    </source>
</reference>
<feature type="region of interest" description="Disordered" evidence="1">
    <location>
        <begin position="110"/>
        <end position="193"/>
    </location>
</feature>
<accession>A0AAE1APV3</accession>
<evidence type="ECO:0000313" key="3">
    <source>
        <dbReference type="Proteomes" id="UP001283361"/>
    </source>
</evidence>
<keyword evidence="3" id="KW-1185">Reference proteome</keyword>
<feature type="compositionally biased region" description="Polar residues" evidence="1">
    <location>
        <begin position="158"/>
        <end position="192"/>
    </location>
</feature>
<proteinExistence type="predicted"/>
<dbReference type="EMBL" id="JAWDGP010001452">
    <property type="protein sequence ID" value="KAK3791693.1"/>
    <property type="molecule type" value="Genomic_DNA"/>
</dbReference>
<gene>
    <name evidence="2" type="ORF">RRG08_035189</name>
</gene>
<feature type="region of interest" description="Disordered" evidence="1">
    <location>
        <begin position="40"/>
        <end position="91"/>
    </location>
</feature>
<dbReference type="AlphaFoldDB" id="A0AAE1APV3"/>
<organism evidence="2 3">
    <name type="scientific">Elysia crispata</name>
    <name type="common">lettuce slug</name>
    <dbReference type="NCBI Taxonomy" id="231223"/>
    <lineage>
        <taxon>Eukaryota</taxon>
        <taxon>Metazoa</taxon>
        <taxon>Spiralia</taxon>
        <taxon>Lophotrochozoa</taxon>
        <taxon>Mollusca</taxon>
        <taxon>Gastropoda</taxon>
        <taxon>Heterobranchia</taxon>
        <taxon>Euthyneura</taxon>
        <taxon>Panpulmonata</taxon>
        <taxon>Sacoglossa</taxon>
        <taxon>Placobranchoidea</taxon>
        <taxon>Plakobranchidae</taxon>
        <taxon>Elysia</taxon>
    </lineage>
</organism>
<protein>
    <submittedName>
        <fullName evidence="2">Uncharacterized protein</fullName>
    </submittedName>
</protein>
<dbReference type="Proteomes" id="UP001283361">
    <property type="component" value="Unassembled WGS sequence"/>
</dbReference>
<sequence>MWISFASKEEMRIRMYKMDSNLHIHDDNKMARRSKLYSDTDTVASRQSTVIPTHSGQTPSYSDTDTQWQKPSYRDTDTQWPDAESYGDIDTQWPDVPSYMARRQATVIPTHIGQTPTYSDTDIQGQTPSYSDDRHSGQRRQATVIPTHSGQDAKLHGQTPSYSDTDTHGQTPSYSDTDTHGQTPSYSDTDTQWPDAKLQRYPHRFIRRQSTSSWTEMATVCGMKVKASNT</sequence>
<name>A0AAE1APV3_9GAST</name>
<feature type="compositionally biased region" description="Polar residues" evidence="1">
    <location>
        <begin position="139"/>
        <end position="150"/>
    </location>
</feature>